<dbReference type="PROSITE" id="PS00088">
    <property type="entry name" value="SOD_MN"/>
    <property type="match status" value="1"/>
</dbReference>
<name>A0ABY9PYK4_9FIRM</name>
<comment type="function">
    <text evidence="5">Destroys radicals which are normally produced within the cells and which are toxic to biological systems.</text>
</comment>
<comment type="similarity">
    <text evidence="1 5">Belongs to the iron/manganese superoxide dismutase family.</text>
</comment>
<evidence type="ECO:0000256" key="1">
    <source>
        <dbReference type="ARBA" id="ARBA00008714"/>
    </source>
</evidence>
<dbReference type="EC" id="1.15.1.1" evidence="2 5"/>
<reference evidence="8 9" key="1">
    <citation type="submission" date="2022-07" db="EMBL/GenBank/DDBJ databases">
        <title>Genome sequence of Terrisporobacter mayombei DSM6539.</title>
        <authorList>
            <person name="Boeer T."/>
            <person name="Bengelsdorf F.R."/>
            <person name="Daniel R."/>
            <person name="Poehlein A."/>
        </authorList>
    </citation>
    <scope>NUCLEOTIDE SEQUENCE [LARGE SCALE GENOMIC DNA]</scope>
    <source>
        <strain evidence="8 9">DSM 6539</strain>
    </source>
</reference>
<evidence type="ECO:0000256" key="4">
    <source>
        <dbReference type="ARBA" id="ARBA00023002"/>
    </source>
</evidence>
<dbReference type="SUPFAM" id="SSF54719">
    <property type="entry name" value="Fe,Mn superoxide dismutase (SOD), C-terminal domain"/>
    <property type="match status" value="1"/>
</dbReference>
<keyword evidence="4 5" id="KW-0560">Oxidoreductase</keyword>
<dbReference type="Gene3D" id="3.55.40.20">
    <property type="entry name" value="Iron/manganese superoxide dismutase, C-terminal domain"/>
    <property type="match status" value="1"/>
</dbReference>
<dbReference type="PIRSF" id="PIRSF000349">
    <property type="entry name" value="SODismutase"/>
    <property type="match status" value="1"/>
</dbReference>
<evidence type="ECO:0000259" key="7">
    <source>
        <dbReference type="Pfam" id="PF02777"/>
    </source>
</evidence>
<organism evidence="8 9">
    <name type="scientific">Terrisporobacter mayombei</name>
    <dbReference type="NCBI Taxonomy" id="1541"/>
    <lineage>
        <taxon>Bacteria</taxon>
        <taxon>Bacillati</taxon>
        <taxon>Bacillota</taxon>
        <taxon>Clostridia</taxon>
        <taxon>Peptostreptococcales</taxon>
        <taxon>Peptostreptococcaceae</taxon>
        <taxon>Terrisporobacter</taxon>
    </lineage>
</organism>
<dbReference type="Pfam" id="PF00081">
    <property type="entry name" value="Sod_Fe_N"/>
    <property type="match status" value="1"/>
</dbReference>
<keyword evidence="9" id="KW-1185">Reference proteome</keyword>
<dbReference type="Gene3D" id="1.10.287.990">
    <property type="entry name" value="Fe,Mn superoxide dismutase (SOD) domain"/>
    <property type="match status" value="1"/>
</dbReference>
<dbReference type="InterPro" id="IPR036314">
    <property type="entry name" value="SOD_C_sf"/>
</dbReference>
<dbReference type="InterPro" id="IPR019831">
    <property type="entry name" value="Mn/Fe_SOD_N"/>
</dbReference>
<dbReference type="Proteomes" id="UP001235030">
    <property type="component" value="Chromosome"/>
</dbReference>
<feature type="domain" description="Manganese/iron superoxide dismutase N-terminal" evidence="6">
    <location>
        <begin position="33"/>
        <end position="119"/>
    </location>
</feature>
<dbReference type="PANTHER" id="PTHR43595:SF2">
    <property type="entry name" value="SMALL RIBOSOMAL SUBUNIT PROTEIN MS42"/>
    <property type="match status" value="1"/>
</dbReference>
<sequence length="233" mass="26953">MRKKLLAVAFAFLFIFTTYISIFSLGLKDTQEFKAVPLPYAYDALEPFISKEIMTYHHDKHYQTYVDNLNKALANYPKYQSYSLEKLLKNLDSLPKEIYTPVKNNAGGVYNHEFFFSIMTPSKTAPSGELKKAIERDFGTYNNFMDQFKKAASSVFGSGWAWLVSDCDGKLSVITTANQDSPISNNLTPIICIDLWEHAYYLQYKNNRAYYIDNWVNVINWKKALENYTNVIQ</sequence>
<evidence type="ECO:0000259" key="6">
    <source>
        <dbReference type="Pfam" id="PF00081"/>
    </source>
</evidence>
<accession>A0ABY9PYK4</accession>
<evidence type="ECO:0000256" key="2">
    <source>
        <dbReference type="ARBA" id="ARBA00012682"/>
    </source>
</evidence>
<evidence type="ECO:0000256" key="3">
    <source>
        <dbReference type="ARBA" id="ARBA00022723"/>
    </source>
</evidence>
<evidence type="ECO:0000313" key="8">
    <source>
        <dbReference type="EMBL" id="WMT80338.1"/>
    </source>
</evidence>
<proteinExistence type="inferred from homology"/>
<feature type="domain" description="Manganese/iron superoxide dismutase C-terminal" evidence="7">
    <location>
        <begin position="126"/>
        <end position="225"/>
    </location>
</feature>
<dbReference type="GO" id="GO:0004784">
    <property type="term" value="F:superoxide dismutase activity"/>
    <property type="evidence" value="ECO:0007669"/>
    <property type="project" value="UniProtKB-EC"/>
</dbReference>
<protein>
    <recommendedName>
        <fullName evidence="2 5">Superoxide dismutase</fullName>
        <ecNumber evidence="2 5">1.15.1.1</ecNumber>
    </recommendedName>
</protein>
<dbReference type="InterPro" id="IPR019833">
    <property type="entry name" value="Mn/Fe_SOD_BS"/>
</dbReference>
<comment type="catalytic activity">
    <reaction evidence="5">
        <text>2 superoxide + 2 H(+) = H2O2 + O2</text>
        <dbReference type="Rhea" id="RHEA:20696"/>
        <dbReference type="ChEBI" id="CHEBI:15378"/>
        <dbReference type="ChEBI" id="CHEBI:15379"/>
        <dbReference type="ChEBI" id="CHEBI:16240"/>
        <dbReference type="ChEBI" id="CHEBI:18421"/>
        <dbReference type="EC" id="1.15.1.1"/>
    </reaction>
</comment>
<evidence type="ECO:0000313" key="9">
    <source>
        <dbReference type="Proteomes" id="UP001235030"/>
    </source>
</evidence>
<gene>
    <name evidence="8" type="primary">sodA_2</name>
    <name evidence="8" type="ORF">TEMA_06530</name>
</gene>
<evidence type="ECO:0000256" key="5">
    <source>
        <dbReference type="RuleBase" id="RU000414"/>
    </source>
</evidence>
<dbReference type="PANTHER" id="PTHR43595">
    <property type="entry name" value="37S RIBOSOMAL PROTEIN S26, MITOCHONDRIAL"/>
    <property type="match status" value="1"/>
</dbReference>
<dbReference type="Pfam" id="PF02777">
    <property type="entry name" value="Sod_Fe_C"/>
    <property type="match status" value="1"/>
</dbReference>
<dbReference type="RefSeq" id="WP_228104589.1">
    <property type="nucleotide sequence ID" value="NZ_CP101637.1"/>
</dbReference>
<keyword evidence="3 5" id="KW-0479">Metal-binding</keyword>
<dbReference type="PRINTS" id="PR01703">
    <property type="entry name" value="MNSODISMTASE"/>
</dbReference>
<dbReference type="InterPro" id="IPR036324">
    <property type="entry name" value="Mn/Fe_SOD_N_sf"/>
</dbReference>
<dbReference type="EMBL" id="CP101637">
    <property type="protein sequence ID" value="WMT80338.1"/>
    <property type="molecule type" value="Genomic_DNA"/>
</dbReference>
<dbReference type="InterPro" id="IPR001189">
    <property type="entry name" value="Mn/Fe_SOD"/>
</dbReference>
<dbReference type="InterPro" id="IPR019832">
    <property type="entry name" value="Mn/Fe_SOD_C"/>
</dbReference>
<dbReference type="SUPFAM" id="SSF46609">
    <property type="entry name" value="Fe,Mn superoxide dismutase (SOD), N-terminal domain"/>
    <property type="match status" value="1"/>
</dbReference>